<dbReference type="EMBL" id="LAZR01005818">
    <property type="protein sequence ID" value="KKM96904.1"/>
    <property type="molecule type" value="Genomic_DNA"/>
</dbReference>
<sequence>MTTIKKRIRTGRAWNKNSHPFSDDPGAPSPEVVGPRQNIYRTRTTGRNIARRKNTPMAMRLNAGFGGISKNKGFEPLHKLMMCKYSRPNPSIWDFLSPTCICIDRMPFQIISIFNFRGPVNFYPSSRQSMAATSTYWSGEPFRHKGIVTYAVG</sequence>
<comment type="caution">
    <text evidence="2">The sequence shown here is derived from an EMBL/GenBank/DDBJ whole genome shotgun (WGS) entry which is preliminary data.</text>
</comment>
<name>A0A0F9LPC6_9ZZZZ</name>
<organism evidence="2">
    <name type="scientific">marine sediment metagenome</name>
    <dbReference type="NCBI Taxonomy" id="412755"/>
    <lineage>
        <taxon>unclassified sequences</taxon>
        <taxon>metagenomes</taxon>
        <taxon>ecological metagenomes</taxon>
    </lineage>
</organism>
<feature type="compositionally biased region" description="Basic residues" evidence="1">
    <location>
        <begin position="1"/>
        <end position="10"/>
    </location>
</feature>
<proteinExistence type="predicted"/>
<evidence type="ECO:0000256" key="1">
    <source>
        <dbReference type="SAM" id="MobiDB-lite"/>
    </source>
</evidence>
<evidence type="ECO:0000313" key="2">
    <source>
        <dbReference type="EMBL" id="KKM96904.1"/>
    </source>
</evidence>
<accession>A0A0F9LPC6</accession>
<feature type="region of interest" description="Disordered" evidence="1">
    <location>
        <begin position="1"/>
        <end position="34"/>
    </location>
</feature>
<reference evidence="2" key="1">
    <citation type="journal article" date="2015" name="Nature">
        <title>Complex archaea that bridge the gap between prokaryotes and eukaryotes.</title>
        <authorList>
            <person name="Spang A."/>
            <person name="Saw J.H."/>
            <person name="Jorgensen S.L."/>
            <person name="Zaremba-Niedzwiedzka K."/>
            <person name="Martijn J."/>
            <person name="Lind A.E."/>
            <person name="van Eijk R."/>
            <person name="Schleper C."/>
            <person name="Guy L."/>
            <person name="Ettema T.J."/>
        </authorList>
    </citation>
    <scope>NUCLEOTIDE SEQUENCE</scope>
</reference>
<gene>
    <name evidence="2" type="ORF">LCGC14_1173450</name>
</gene>
<protein>
    <submittedName>
        <fullName evidence="2">Uncharacterized protein</fullName>
    </submittedName>
</protein>
<dbReference type="AlphaFoldDB" id="A0A0F9LPC6"/>